<dbReference type="SMART" id="SM00347">
    <property type="entry name" value="HTH_MARR"/>
    <property type="match status" value="1"/>
</dbReference>
<dbReference type="PANTHER" id="PTHR33164:SF43">
    <property type="entry name" value="HTH-TYPE TRANSCRIPTIONAL REPRESSOR YETL"/>
    <property type="match status" value="1"/>
</dbReference>
<dbReference type="PRINTS" id="PR00598">
    <property type="entry name" value="HTHMARR"/>
</dbReference>
<reference evidence="3" key="1">
    <citation type="submission" date="2016-09" db="EMBL/GenBank/DDBJ databases">
        <title>Acidihalobacter prosperus F5.</title>
        <authorList>
            <person name="Khaleque H.N."/>
            <person name="Ramsay J.P."/>
            <person name="Kaksonen A.H."/>
            <person name="Boxall N.J."/>
            <person name="Watkin E.L.J."/>
        </authorList>
    </citation>
    <scope>NUCLEOTIDE SEQUENCE [LARGE SCALE GENOMIC DNA]</scope>
    <source>
        <strain evidence="3">F5</strain>
    </source>
</reference>
<dbReference type="RefSeq" id="WP_070078556.1">
    <property type="nucleotide sequence ID" value="NZ_CP017415.1"/>
</dbReference>
<gene>
    <name evidence="2" type="ORF">BI364_09695</name>
</gene>
<accession>A0A1D8INW9</accession>
<dbReference type="Gene3D" id="1.10.10.10">
    <property type="entry name" value="Winged helix-like DNA-binding domain superfamily/Winged helix DNA-binding domain"/>
    <property type="match status" value="1"/>
</dbReference>
<keyword evidence="3" id="KW-1185">Reference proteome</keyword>
<dbReference type="InterPro" id="IPR000835">
    <property type="entry name" value="HTH_MarR-typ"/>
</dbReference>
<dbReference type="PANTHER" id="PTHR33164">
    <property type="entry name" value="TRANSCRIPTIONAL REGULATOR, MARR FAMILY"/>
    <property type="match status" value="1"/>
</dbReference>
<dbReference type="SUPFAM" id="SSF46785">
    <property type="entry name" value="Winged helix' DNA-binding domain"/>
    <property type="match status" value="1"/>
</dbReference>
<sequence>MAKTPNSIQDITRELDFGPLTDLVGYRLRKAQIAAYQGFMTGQDAPGLTPGQVGVLILIDRNPALTQQTLSYGIGVDKSTLVATLDRLTERGLIRRVRSAVDRRQNELRLTPKGKKTLHDALGYIDRHEMNLTSRLSADERETLITLLHKIG</sequence>
<dbReference type="AlphaFoldDB" id="A0A1D8INW9"/>
<dbReference type="KEGG" id="aprs:BI364_09695"/>
<dbReference type="Proteomes" id="UP000095401">
    <property type="component" value="Chromosome"/>
</dbReference>
<dbReference type="GO" id="GO:0006950">
    <property type="term" value="P:response to stress"/>
    <property type="evidence" value="ECO:0007669"/>
    <property type="project" value="TreeGrafter"/>
</dbReference>
<name>A0A1D8INW9_9GAMM</name>
<dbReference type="InterPro" id="IPR036388">
    <property type="entry name" value="WH-like_DNA-bd_sf"/>
</dbReference>
<dbReference type="InterPro" id="IPR039422">
    <property type="entry name" value="MarR/SlyA-like"/>
</dbReference>
<evidence type="ECO:0000313" key="3">
    <source>
        <dbReference type="Proteomes" id="UP000095401"/>
    </source>
</evidence>
<dbReference type="InterPro" id="IPR036390">
    <property type="entry name" value="WH_DNA-bd_sf"/>
</dbReference>
<proteinExistence type="predicted"/>
<evidence type="ECO:0000313" key="2">
    <source>
        <dbReference type="EMBL" id="AOU98190.1"/>
    </source>
</evidence>
<dbReference type="EMBL" id="CP017415">
    <property type="protein sequence ID" value="AOU98190.1"/>
    <property type="molecule type" value="Genomic_DNA"/>
</dbReference>
<dbReference type="Pfam" id="PF12802">
    <property type="entry name" value="MarR_2"/>
    <property type="match status" value="1"/>
</dbReference>
<dbReference type="GO" id="GO:0003700">
    <property type="term" value="F:DNA-binding transcription factor activity"/>
    <property type="evidence" value="ECO:0007669"/>
    <property type="project" value="InterPro"/>
</dbReference>
<evidence type="ECO:0000259" key="1">
    <source>
        <dbReference type="PROSITE" id="PS50995"/>
    </source>
</evidence>
<feature type="domain" description="HTH marR-type" evidence="1">
    <location>
        <begin position="1"/>
        <end position="152"/>
    </location>
</feature>
<dbReference type="PROSITE" id="PS50995">
    <property type="entry name" value="HTH_MARR_2"/>
    <property type="match status" value="1"/>
</dbReference>
<protein>
    <recommendedName>
        <fullName evidence="1">HTH marR-type domain-containing protein</fullName>
    </recommendedName>
</protein>
<organism evidence="2 3">
    <name type="scientific">Acidihalobacter yilgarnensis</name>
    <dbReference type="NCBI Taxonomy" id="2819280"/>
    <lineage>
        <taxon>Bacteria</taxon>
        <taxon>Pseudomonadati</taxon>
        <taxon>Pseudomonadota</taxon>
        <taxon>Gammaproteobacteria</taxon>
        <taxon>Chromatiales</taxon>
        <taxon>Ectothiorhodospiraceae</taxon>
        <taxon>Acidihalobacter</taxon>
    </lineage>
</organism>